<proteinExistence type="predicted"/>
<dbReference type="Pfam" id="PF13419">
    <property type="entry name" value="HAD_2"/>
    <property type="match status" value="1"/>
</dbReference>
<dbReference type="SFLD" id="SFLDG01129">
    <property type="entry name" value="C1.5:_HAD__Beta-PGM__Phosphata"/>
    <property type="match status" value="1"/>
</dbReference>
<protein>
    <submittedName>
        <fullName evidence="1">HAD family hydrolase</fullName>
    </submittedName>
</protein>
<dbReference type="NCBIfam" id="TIGR01549">
    <property type="entry name" value="HAD-SF-IA-v1"/>
    <property type="match status" value="1"/>
</dbReference>
<organism evidence="1 2">
    <name type="scientific">Photobacterium kishitanii</name>
    <dbReference type="NCBI Taxonomy" id="318456"/>
    <lineage>
        <taxon>Bacteria</taxon>
        <taxon>Pseudomonadati</taxon>
        <taxon>Pseudomonadota</taxon>
        <taxon>Gammaproteobacteria</taxon>
        <taxon>Vibrionales</taxon>
        <taxon>Vibrionaceae</taxon>
        <taxon>Photobacterium</taxon>
    </lineage>
</organism>
<dbReference type="eggNOG" id="COG0546">
    <property type="taxonomic scope" value="Bacteria"/>
</dbReference>
<dbReference type="InterPro" id="IPR041492">
    <property type="entry name" value="HAD_2"/>
</dbReference>
<dbReference type="NCBIfam" id="TIGR01509">
    <property type="entry name" value="HAD-SF-IA-v3"/>
    <property type="match status" value="1"/>
</dbReference>
<accession>A0A0B7JIE4</accession>
<name>A0A0B7JIE4_9GAMM</name>
<keyword evidence="1" id="KW-0378">Hydrolase</keyword>
<comment type="caution">
    <text evidence="1">The sequence shown here is derived from an EMBL/GenBank/DDBJ whole genome shotgun (WGS) entry which is preliminary data.</text>
</comment>
<accession>A0A2T3KAR1</accession>
<dbReference type="Gene3D" id="1.10.260.80">
    <property type="match status" value="1"/>
</dbReference>
<dbReference type="PANTHER" id="PTHR43885">
    <property type="entry name" value="HALOACID DEHALOGENASE-LIKE HYDROLASE"/>
    <property type="match status" value="1"/>
</dbReference>
<evidence type="ECO:0000313" key="2">
    <source>
        <dbReference type="Proteomes" id="UP000241426"/>
    </source>
</evidence>
<dbReference type="InterPro" id="IPR036412">
    <property type="entry name" value="HAD-like_sf"/>
</dbReference>
<dbReference type="Proteomes" id="UP000241426">
    <property type="component" value="Unassembled WGS sequence"/>
</dbReference>
<gene>
    <name evidence="1" type="ORF">C9J27_24455</name>
</gene>
<dbReference type="InterPro" id="IPR006439">
    <property type="entry name" value="HAD-SF_hydro_IA"/>
</dbReference>
<dbReference type="Gene3D" id="3.40.50.1000">
    <property type="entry name" value="HAD superfamily/HAD-like"/>
    <property type="match status" value="1"/>
</dbReference>
<reference evidence="1 2" key="1">
    <citation type="submission" date="2018-01" db="EMBL/GenBank/DDBJ databases">
        <title>Whole genome sequencing of Histamine producing bacteria.</title>
        <authorList>
            <person name="Butler K."/>
        </authorList>
    </citation>
    <scope>NUCLEOTIDE SEQUENCE [LARGE SCALE GENOMIC DNA]</scope>
    <source>
        <strain evidence="1 2">FS-7.2</strain>
    </source>
</reference>
<dbReference type="GeneID" id="29945259"/>
<sequence length="219" mass="24753">MYTPIPCNIINGVIFDLDNTLVSSKLDFDWLRQQLGCTADTDLLQYIDDIADISLRIQLENKVIEYELADARQSAIMPECDELLSYLGQQKIPTAVVTRNCSQAAMLKINHHKLQFERIVSREDFPPKPAPDALIDIAEQWQLDPQNILYVGDYVYDLQAAYHANMPSCLVTNGEDLPFLNQASVVVQQLGGLTKILREQAYMLPQEHDRVESNAQSGN</sequence>
<dbReference type="RefSeq" id="WP_054262199.1">
    <property type="nucleotide sequence ID" value="NZ_JAUZMX010000002.1"/>
</dbReference>
<dbReference type="InterPro" id="IPR023214">
    <property type="entry name" value="HAD_sf"/>
</dbReference>
<dbReference type="EMBL" id="PYNF01000046">
    <property type="protein sequence ID" value="PSU89337.1"/>
    <property type="molecule type" value="Genomic_DNA"/>
</dbReference>
<evidence type="ECO:0000313" key="1">
    <source>
        <dbReference type="EMBL" id="PSU89337.1"/>
    </source>
</evidence>
<dbReference type="GO" id="GO:0016787">
    <property type="term" value="F:hydrolase activity"/>
    <property type="evidence" value="ECO:0007669"/>
    <property type="project" value="UniProtKB-KW"/>
</dbReference>
<dbReference type="PANTHER" id="PTHR43885:SF1">
    <property type="entry name" value="SUPERFAMILY HYDROLASE, PUTATIVE (AFU_ORTHOLOGUE AFUA_4G13290)-RELATED"/>
    <property type="match status" value="1"/>
</dbReference>
<dbReference type="SUPFAM" id="SSF56784">
    <property type="entry name" value="HAD-like"/>
    <property type="match status" value="1"/>
</dbReference>
<dbReference type="AlphaFoldDB" id="A0A0B7JIE4"/>
<dbReference type="SFLD" id="SFLDS00003">
    <property type="entry name" value="Haloacid_Dehalogenase"/>
    <property type="match status" value="1"/>
</dbReference>